<gene>
    <name evidence="1" type="ORF">PMEA_00032725</name>
</gene>
<evidence type="ECO:0000313" key="1">
    <source>
        <dbReference type="EMBL" id="CAH3161120.1"/>
    </source>
</evidence>
<accession>A0AAU9Y051</accession>
<dbReference type="AlphaFoldDB" id="A0AAU9Y051"/>
<sequence length="107" mass="12494">MLLAFIMVPLVQKELDVFRETVWNTHRIRAQKDTVLPDGIPDNIYNFPEQYDLEDCDFVVTEEQLEKVAKESGVLRVPEDFLTEEFRGECEHLTPLNQMNGQLHICT</sequence>
<organism evidence="1 2">
    <name type="scientific">Pocillopora meandrina</name>
    <dbReference type="NCBI Taxonomy" id="46732"/>
    <lineage>
        <taxon>Eukaryota</taxon>
        <taxon>Metazoa</taxon>
        <taxon>Cnidaria</taxon>
        <taxon>Anthozoa</taxon>
        <taxon>Hexacorallia</taxon>
        <taxon>Scleractinia</taxon>
        <taxon>Astrocoeniina</taxon>
        <taxon>Pocilloporidae</taxon>
        <taxon>Pocillopora</taxon>
    </lineage>
</organism>
<dbReference type="EMBL" id="CALNXJ010000078">
    <property type="protein sequence ID" value="CAH3161120.1"/>
    <property type="molecule type" value="Genomic_DNA"/>
</dbReference>
<name>A0AAU9Y051_9CNID</name>
<evidence type="ECO:0000313" key="2">
    <source>
        <dbReference type="Proteomes" id="UP001159428"/>
    </source>
</evidence>
<proteinExistence type="predicted"/>
<keyword evidence="2" id="KW-1185">Reference proteome</keyword>
<protein>
    <submittedName>
        <fullName evidence="1">Uncharacterized protein</fullName>
    </submittedName>
</protein>
<reference evidence="1 2" key="1">
    <citation type="submission" date="2022-05" db="EMBL/GenBank/DDBJ databases">
        <authorList>
            <consortium name="Genoscope - CEA"/>
            <person name="William W."/>
        </authorList>
    </citation>
    <scope>NUCLEOTIDE SEQUENCE [LARGE SCALE GENOMIC DNA]</scope>
</reference>
<comment type="caution">
    <text evidence="1">The sequence shown here is derived from an EMBL/GenBank/DDBJ whole genome shotgun (WGS) entry which is preliminary data.</text>
</comment>
<dbReference type="Proteomes" id="UP001159428">
    <property type="component" value="Unassembled WGS sequence"/>
</dbReference>